<dbReference type="RefSeq" id="WP_129221211.1">
    <property type="nucleotide sequence ID" value="NZ_QYBC01000020.1"/>
</dbReference>
<protein>
    <submittedName>
        <fullName evidence="2">SH3 domain-containing protein</fullName>
    </submittedName>
</protein>
<keyword evidence="1" id="KW-0732">Signal</keyword>
<evidence type="ECO:0000256" key="1">
    <source>
        <dbReference type="SAM" id="SignalP"/>
    </source>
</evidence>
<dbReference type="Proteomes" id="UP000289411">
    <property type="component" value="Unassembled WGS sequence"/>
</dbReference>
<dbReference type="Gene3D" id="2.30.30.40">
    <property type="entry name" value="SH3 Domains"/>
    <property type="match status" value="1"/>
</dbReference>
<feature type="chain" id="PRO_5020443109" evidence="1">
    <location>
        <begin position="32"/>
        <end position="107"/>
    </location>
</feature>
<feature type="signal peptide" evidence="1">
    <location>
        <begin position="1"/>
        <end position="31"/>
    </location>
</feature>
<comment type="caution">
    <text evidence="2">The sequence shown here is derived from an EMBL/GenBank/DDBJ whole genome shotgun (WGS) entry which is preliminary data.</text>
</comment>
<reference evidence="2 3" key="1">
    <citation type="submission" date="2018-09" db="EMBL/GenBank/DDBJ databases">
        <authorList>
            <person name="Grouzdev D.S."/>
            <person name="Krutkina M.S."/>
        </authorList>
    </citation>
    <scope>NUCLEOTIDE SEQUENCE [LARGE SCALE GENOMIC DNA]</scope>
    <source>
        <strain evidence="2 3">RmlP001</strain>
    </source>
</reference>
<evidence type="ECO:0000313" key="2">
    <source>
        <dbReference type="EMBL" id="RYB02446.1"/>
    </source>
</evidence>
<sequence length="107" mass="11463">MRLPNALPRLAALALLLAPILAPLGASPAEAATYRRVIAVAPGHVAWMHRAPDPASPKVGYLKSGALRVVTLGCRKLAKGGWCRVERRGTRGWVRDRYLATGAVMRG</sequence>
<dbReference type="OrthoDB" id="8002687at2"/>
<gene>
    <name evidence="2" type="ORF">D3272_21205</name>
</gene>
<keyword evidence="3" id="KW-1185">Reference proteome</keyword>
<organism evidence="2 3">
    <name type="scientific">Lichenibacterium ramalinae</name>
    <dbReference type="NCBI Taxonomy" id="2316527"/>
    <lineage>
        <taxon>Bacteria</taxon>
        <taxon>Pseudomonadati</taxon>
        <taxon>Pseudomonadota</taxon>
        <taxon>Alphaproteobacteria</taxon>
        <taxon>Hyphomicrobiales</taxon>
        <taxon>Lichenihabitantaceae</taxon>
        <taxon>Lichenibacterium</taxon>
    </lineage>
</organism>
<dbReference type="AlphaFoldDB" id="A0A4Q2RA51"/>
<name>A0A4Q2RA51_9HYPH</name>
<proteinExistence type="predicted"/>
<dbReference type="EMBL" id="QYBC01000020">
    <property type="protein sequence ID" value="RYB02446.1"/>
    <property type="molecule type" value="Genomic_DNA"/>
</dbReference>
<reference evidence="2 3" key="2">
    <citation type="submission" date="2019-02" db="EMBL/GenBank/DDBJ databases">
        <title>'Lichenibacterium ramalinii' gen. nov. sp. nov., 'Lichenibacterium minor' gen. nov. sp. nov.</title>
        <authorList>
            <person name="Pankratov T."/>
        </authorList>
    </citation>
    <scope>NUCLEOTIDE SEQUENCE [LARGE SCALE GENOMIC DNA]</scope>
    <source>
        <strain evidence="2 3">RmlP001</strain>
    </source>
</reference>
<evidence type="ECO:0000313" key="3">
    <source>
        <dbReference type="Proteomes" id="UP000289411"/>
    </source>
</evidence>
<accession>A0A4Q2RA51</accession>